<dbReference type="Gene3D" id="3.30.420.10">
    <property type="entry name" value="Ribonuclease H-like superfamily/Ribonuclease H"/>
    <property type="match status" value="1"/>
</dbReference>
<reference evidence="3 4" key="1">
    <citation type="submission" date="2020-02" db="EMBL/GenBank/DDBJ databases">
        <title>Esox lucius (northern pike) genome, fEsoLuc1, primary haplotype.</title>
        <authorList>
            <person name="Myers G."/>
            <person name="Karagic N."/>
            <person name="Meyer A."/>
            <person name="Pippel M."/>
            <person name="Reichard M."/>
            <person name="Winkler S."/>
            <person name="Tracey A."/>
            <person name="Sims Y."/>
            <person name="Howe K."/>
            <person name="Rhie A."/>
            <person name="Formenti G."/>
            <person name="Durbin R."/>
            <person name="Fedrigo O."/>
            <person name="Jarvis E.D."/>
        </authorList>
    </citation>
    <scope>NUCLEOTIDE SEQUENCE [LARGE SCALE GENOMIC DNA]</scope>
</reference>
<dbReference type="PANTHER" id="PTHR23022">
    <property type="entry name" value="TRANSPOSABLE ELEMENT-RELATED"/>
    <property type="match status" value="1"/>
</dbReference>
<dbReference type="Pfam" id="PF01498">
    <property type="entry name" value="HTH_Tnp_Tc3_2"/>
    <property type="match status" value="1"/>
</dbReference>
<feature type="domain" description="Transposase Tc1-like" evidence="1">
    <location>
        <begin position="70"/>
        <end position="142"/>
    </location>
</feature>
<dbReference type="Gene3D" id="1.10.10.10">
    <property type="entry name" value="Winged helix-like DNA-binding domain superfamily/Winged helix DNA-binding domain"/>
    <property type="match status" value="1"/>
</dbReference>
<accession>A0AAY5JZS5</accession>
<dbReference type="GeneTree" id="ENSGT01150000286933"/>
<dbReference type="InterPro" id="IPR002492">
    <property type="entry name" value="Transposase_Tc1-like"/>
</dbReference>
<reference evidence="3" key="3">
    <citation type="submission" date="2025-09" db="UniProtKB">
        <authorList>
            <consortium name="Ensembl"/>
        </authorList>
    </citation>
    <scope>IDENTIFICATION</scope>
</reference>
<dbReference type="PANTHER" id="PTHR23022:SF135">
    <property type="entry name" value="SI:DKEY-77F5.3"/>
    <property type="match status" value="1"/>
</dbReference>
<dbReference type="InterPro" id="IPR036397">
    <property type="entry name" value="RNaseH_sf"/>
</dbReference>
<protein>
    <recommendedName>
        <fullName evidence="5">Tc1-like transposase DDE domain-containing protein</fullName>
    </recommendedName>
</protein>
<reference evidence="3" key="2">
    <citation type="submission" date="2025-08" db="UniProtKB">
        <authorList>
            <consortium name="Ensembl"/>
        </authorList>
    </citation>
    <scope>IDENTIFICATION</scope>
</reference>
<dbReference type="InterPro" id="IPR052338">
    <property type="entry name" value="Transposase_5"/>
</dbReference>
<keyword evidence="4" id="KW-1185">Reference proteome</keyword>
<feature type="domain" description="Tc1-like transposase DDE" evidence="2">
    <location>
        <begin position="151"/>
        <end position="298"/>
    </location>
</feature>
<dbReference type="InterPro" id="IPR038717">
    <property type="entry name" value="Tc1-like_DDE_dom"/>
</dbReference>
<evidence type="ECO:0000313" key="4">
    <source>
        <dbReference type="Proteomes" id="UP000265140"/>
    </source>
</evidence>
<dbReference type="Ensembl" id="ENSELUT00000112170.1">
    <property type="protein sequence ID" value="ENSELUP00000081325.1"/>
    <property type="gene ID" value="ENSELUG00000045356.1"/>
</dbReference>
<dbReference type="InterPro" id="IPR047655">
    <property type="entry name" value="Transpos_IS630-like"/>
</dbReference>
<evidence type="ECO:0008006" key="5">
    <source>
        <dbReference type="Google" id="ProtNLM"/>
    </source>
</evidence>
<evidence type="ECO:0000259" key="1">
    <source>
        <dbReference type="Pfam" id="PF01498"/>
    </source>
</evidence>
<dbReference type="Proteomes" id="UP000265140">
    <property type="component" value="Chromosome 10"/>
</dbReference>
<sequence length="375" mass="42544">MGRSKDLSDFDKGQIVMARRLGQSISETAGLVGCSRSTVVSTYRQWSEEGQTTNRRQGVGRPRLIDAPGQRMLSRLVRTDRRSTVAQVSEHFNDGYGRNVSQHTVHRTLLRMGLRRRSPDGVPMMTPDHCRKRLQWAHERRNWTLEQWKKVAWSDESHFLLHHVDGRVRVRRLPGEVMAPECTEEREQAGGGSVMLWATFCWETLGPGIHVDVNLTDAAYLNIVADQLHPFMAMVFPDGSGLFQQDNSPCHTAHIVREWFEEHDEEFKVLPWPPNSPDLNPIEHLWDVLDQQVRSTPAPPRNLQELKDLLLMSWCQIPQDTFRGLVESMPLRIAAVMAAHGGPTAYSAAPTTPGGRAMAVNSTWRLVGELHEETD</sequence>
<dbReference type="NCBIfam" id="NF033545">
    <property type="entry name" value="transpos_IS630"/>
    <property type="match status" value="1"/>
</dbReference>
<dbReference type="InterPro" id="IPR009057">
    <property type="entry name" value="Homeodomain-like_sf"/>
</dbReference>
<dbReference type="Pfam" id="PF13384">
    <property type="entry name" value="HTH_23"/>
    <property type="match status" value="1"/>
</dbReference>
<dbReference type="AlphaFoldDB" id="A0AAY5JZS5"/>
<dbReference type="SUPFAM" id="SSF46689">
    <property type="entry name" value="Homeodomain-like"/>
    <property type="match status" value="1"/>
</dbReference>
<dbReference type="Pfam" id="PF13358">
    <property type="entry name" value="DDE_3"/>
    <property type="match status" value="1"/>
</dbReference>
<name>A0AAY5JZS5_ESOLU</name>
<dbReference type="GO" id="GO:0006313">
    <property type="term" value="P:DNA transposition"/>
    <property type="evidence" value="ECO:0007669"/>
    <property type="project" value="InterPro"/>
</dbReference>
<evidence type="ECO:0000259" key="2">
    <source>
        <dbReference type="Pfam" id="PF13358"/>
    </source>
</evidence>
<proteinExistence type="predicted"/>
<organism evidence="3 4">
    <name type="scientific">Esox lucius</name>
    <name type="common">Northern pike</name>
    <dbReference type="NCBI Taxonomy" id="8010"/>
    <lineage>
        <taxon>Eukaryota</taxon>
        <taxon>Metazoa</taxon>
        <taxon>Chordata</taxon>
        <taxon>Craniata</taxon>
        <taxon>Vertebrata</taxon>
        <taxon>Euteleostomi</taxon>
        <taxon>Actinopterygii</taxon>
        <taxon>Neopterygii</taxon>
        <taxon>Teleostei</taxon>
        <taxon>Protacanthopterygii</taxon>
        <taxon>Esociformes</taxon>
        <taxon>Esocidae</taxon>
        <taxon>Esox</taxon>
    </lineage>
</organism>
<dbReference type="InterPro" id="IPR036388">
    <property type="entry name" value="WH-like_DNA-bd_sf"/>
</dbReference>
<dbReference type="GO" id="GO:0003677">
    <property type="term" value="F:DNA binding"/>
    <property type="evidence" value="ECO:0007669"/>
    <property type="project" value="InterPro"/>
</dbReference>
<evidence type="ECO:0000313" key="3">
    <source>
        <dbReference type="Ensembl" id="ENSELUP00000081325.1"/>
    </source>
</evidence>
<dbReference type="GO" id="GO:0015074">
    <property type="term" value="P:DNA integration"/>
    <property type="evidence" value="ECO:0007669"/>
    <property type="project" value="InterPro"/>
</dbReference>